<dbReference type="OrthoDB" id="9838762at2"/>
<dbReference type="RefSeq" id="WP_073587347.1">
    <property type="nucleotide sequence ID" value="NZ_FRFD01000003.1"/>
</dbReference>
<evidence type="ECO:0000313" key="3">
    <source>
        <dbReference type="Proteomes" id="UP000184612"/>
    </source>
</evidence>
<keyword evidence="1" id="KW-0472">Membrane</keyword>
<evidence type="ECO:0000256" key="1">
    <source>
        <dbReference type="SAM" id="Phobius"/>
    </source>
</evidence>
<feature type="transmembrane region" description="Helical" evidence="1">
    <location>
        <begin position="12"/>
        <end position="31"/>
    </location>
</feature>
<keyword evidence="1" id="KW-0812">Transmembrane</keyword>
<dbReference type="AlphaFoldDB" id="A0A1M7XZL5"/>
<dbReference type="Proteomes" id="UP000184612">
    <property type="component" value="Unassembled WGS sequence"/>
</dbReference>
<dbReference type="EMBL" id="FRFD01000003">
    <property type="protein sequence ID" value="SHO44608.1"/>
    <property type="molecule type" value="Genomic_DNA"/>
</dbReference>
<keyword evidence="3" id="KW-1185">Reference proteome</keyword>
<organism evidence="2 3">
    <name type="scientific">Anaerocolumna xylanovorans DSM 12503</name>
    <dbReference type="NCBI Taxonomy" id="1121345"/>
    <lineage>
        <taxon>Bacteria</taxon>
        <taxon>Bacillati</taxon>
        <taxon>Bacillota</taxon>
        <taxon>Clostridia</taxon>
        <taxon>Lachnospirales</taxon>
        <taxon>Lachnospiraceae</taxon>
        <taxon>Anaerocolumna</taxon>
    </lineage>
</organism>
<reference evidence="2 3" key="1">
    <citation type="submission" date="2016-12" db="EMBL/GenBank/DDBJ databases">
        <authorList>
            <person name="Song W.-J."/>
            <person name="Kurnit D.M."/>
        </authorList>
    </citation>
    <scope>NUCLEOTIDE SEQUENCE [LARGE SCALE GENOMIC DNA]</scope>
    <source>
        <strain evidence="2 3">DSM 12503</strain>
    </source>
</reference>
<sequence>MKSKKKSFRQAVLIIILIITYSSFSDCFYTGTSSSHHDDMLINTQGLPSNSPYVFYYHLPSMPLEETYASLLLKVPYRLITYRPGTTTGMLHVLLSNNFSILVIMAVLFLKHSAGDKPRLYSLLPLRGHGPPKERLIFSLS</sequence>
<dbReference type="STRING" id="1121345.SAMN02745217_00661"/>
<proteinExistence type="predicted"/>
<protein>
    <submittedName>
        <fullName evidence="2">Uncharacterized protein</fullName>
    </submittedName>
</protein>
<feature type="transmembrane region" description="Helical" evidence="1">
    <location>
        <begin position="89"/>
        <end position="110"/>
    </location>
</feature>
<accession>A0A1M7XZL5</accession>
<name>A0A1M7XZL5_9FIRM</name>
<keyword evidence="1" id="KW-1133">Transmembrane helix</keyword>
<gene>
    <name evidence="2" type="ORF">SAMN02745217_00661</name>
</gene>
<evidence type="ECO:0000313" key="2">
    <source>
        <dbReference type="EMBL" id="SHO44608.1"/>
    </source>
</evidence>